<dbReference type="EMBL" id="JASPKY010000150">
    <property type="protein sequence ID" value="KAK9730253.1"/>
    <property type="molecule type" value="Genomic_DNA"/>
</dbReference>
<comment type="caution">
    <text evidence="1">The sequence shown here is derived from an EMBL/GenBank/DDBJ whole genome shotgun (WGS) entry which is preliminary data.</text>
</comment>
<name>A0AAW1L9A5_POPJA</name>
<dbReference type="AlphaFoldDB" id="A0AAW1L9A5"/>
<organism evidence="1 2">
    <name type="scientific">Popillia japonica</name>
    <name type="common">Japanese beetle</name>
    <dbReference type="NCBI Taxonomy" id="7064"/>
    <lineage>
        <taxon>Eukaryota</taxon>
        <taxon>Metazoa</taxon>
        <taxon>Ecdysozoa</taxon>
        <taxon>Arthropoda</taxon>
        <taxon>Hexapoda</taxon>
        <taxon>Insecta</taxon>
        <taxon>Pterygota</taxon>
        <taxon>Neoptera</taxon>
        <taxon>Endopterygota</taxon>
        <taxon>Coleoptera</taxon>
        <taxon>Polyphaga</taxon>
        <taxon>Scarabaeiformia</taxon>
        <taxon>Scarabaeidae</taxon>
        <taxon>Rutelinae</taxon>
        <taxon>Popillia</taxon>
    </lineage>
</organism>
<protein>
    <submittedName>
        <fullName evidence="1">Uncharacterized protein</fullName>
    </submittedName>
</protein>
<sequence>MFKKQSKTSVAQQDQVVQYVMMCNKPTVLKQSKVLRNKQQNPRDSSCSASFISVPMQDSTDEEVFSEDVPNQNLWCIFCDGDFSADSQGEVWVMYALIRDGLTVSSRLYARTRFIRYNYRTKGWKRISGANRKLAKIQDRRVEAEICQMKRSSIRRLMAKGRGFHCARSPPYPGTPQLSPCLSERLMAKGRGFHCARSPPYPGTPQLSPCLSESRLQKDINNTKTTRLAKTTFPDPSTTRKRQDSLKQLSLARTFREGTLNFTIKYTSSRS</sequence>
<proteinExistence type="predicted"/>
<accession>A0AAW1L9A5</accession>
<evidence type="ECO:0000313" key="2">
    <source>
        <dbReference type="Proteomes" id="UP001458880"/>
    </source>
</evidence>
<dbReference type="Proteomes" id="UP001458880">
    <property type="component" value="Unassembled WGS sequence"/>
</dbReference>
<evidence type="ECO:0000313" key="1">
    <source>
        <dbReference type="EMBL" id="KAK9730253.1"/>
    </source>
</evidence>
<reference evidence="1 2" key="1">
    <citation type="journal article" date="2024" name="BMC Genomics">
        <title>De novo assembly and annotation of Popillia japonica's genome with initial clues to its potential as an invasive pest.</title>
        <authorList>
            <person name="Cucini C."/>
            <person name="Boschi S."/>
            <person name="Funari R."/>
            <person name="Cardaioli E."/>
            <person name="Iannotti N."/>
            <person name="Marturano G."/>
            <person name="Paoli F."/>
            <person name="Bruttini M."/>
            <person name="Carapelli A."/>
            <person name="Frati F."/>
            <person name="Nardi F."/>
        </authorList>
    </citation>
    <scope>NUCLEOTIDE SEQUENCE [LARGE SCALE GENOMIC DNA]</scope>
    <source>
        <strain evidence="1">DMR45628</strain>
    </source>
</reference>
<keyword evidence="2" id="KW-1185">Reference proteome</keyword>
<gene>
    <name evidence="1" type="ORF">QE152_g15389</name>
</gene>